<organism evidence="2 3">
    <name type="scientific">Demequina litorisediminis</name>
    <dbReference type="NCBI Taxonomy" id="1849022"/>
    <lineage>
        <taxon>Bacteria</taxon>
        <taxon>Bacillati</taxon>
        <taxon>Actinomycetota</taxon>
        <taxon>Actinomycetes</taxon>
        <taxon>Micrococcales</taxon>
        <taxon>Demequinaceae</taxon>
        <taxon>Demequina</taxon>
    </lineage>
</organism>
<reference evidence="3" key="1">
    <citation type="journal article" date="2019" name="Int. J. Syst. Evol. Microbiol.">
        <title>The Global Catalogue of Microorganisms (GCM) 10K type strain sequencing project: providing services to taxonomists for standard genome sequencing and annotation.</title>
        <authorList>
            <consortium name="The Broad Institute Genomics Platform"/>
            <consortium name="The Broad Institute Genome Sequencing Center for Infectious Disease"/>
            <person name="Wu L."/>
            <person name="Ma J."/>
        </authorList>
    </citation>
    <scope>NUCLEOTIDE SEQUENCE [LARGE SCALE GENOMIC DNA]</scope>
    <source>
        <strain evidence="3">NBRC 112299</strain>
    </source>
</reference>
<protein>
    <submittedName>
        <fullName evidence="2">Uncharacterized protein</fullName>
    </submittedName>
</protein>
<feature type="region of interest" description="Disordered" evidence="1">
    <location>
        <begin position="1"/>
        <end position="27"/>
    </location>
</feature>
<evidence type="ECO:0000313" key="3">
    <source>
        <dbReference type="Proteomes" id="UP001157125"/>
    </source>
</evidence>
<dbReference type="Proteomes" id="UP001157125">
    <property type="component" value="Unassembled WGS sequence"/>
</dbReference>
<gene>
    <name evidence="2" type="ORF">GCM10025876_37800</name>
</gene>
<evidence type="ECO:0000313" key="2">
    <source>
        <dbReference type="EMBL" id="GMA37576.1"/>
    </source>
</evidence>
<sequence length="100" mass="10688">MRSAESLGGHDAFVGEQAKRGVHRPGGGLPAAVRALGDLADDLVAVHRLFVKKREDGGADVSLPMRVPTRLSNWLRSCSIASHMASPAWDALKPPCRECC</sequence>
<name>A0ABQ6IKF5_9MICO</name>
<dbReference type="EMBL" id="BSUN01000001">
    <property type="protein sequence ID" value="GMA37576.1"/>
    <property type="molecule type" value="Genomic_DNA"/>
</dbReference>
<accession>A0ABQ6IKF5</accession>
<evidence type="ECO:0000256" key="1">
    <source>
        <dbReference type="SAM" id="MobiDB-lite"/>
    </source>
</evidence>
<comment type="caution">
    <text evidence="2">The sequence shown here is derived from an EMBL/GenBank/DDBJ whole genome shotgun (WGS) entry which is preliminary data.</text>
</comment>
<keyword evidence="3" id="KW-1185">Reference proteome</keyword>
<proteinExistence type="predicted"/>